<dbReference type="GO" id="GO:0016989">
    <property type="term" value="F:sigma factor antagonist activity"/>
    <property type="evidence" value="ECO:0007669"/>
    <property type="project" value="TreeGrafter"/>
</dbReference>
<name>A0A1W1UGD7_9BACT</name>
<accession>A0A1W1UGD7</accession>
<protein>
    <submittedName>
        <fullName evidence="4">FecR family protein</fullName>
    </submittedName>
</protein>
<evidence type="ECO:0000259" key="3">
    <source>
        <dbReference type="Pfam" id="PF16344"/>
    </source>
</evidence>
<dbReference type="InterPro" id="IPR032508">
    <property type="entry name" value="FecR_C"/>
</dbReference>
<dbReference type="RefSeq" id="WP_084443204.1">
    <property type="nucleotide sequence ID" value="NZ_FWWW01000019.1"/>
</dbReference>
<evidence type="ECO:0000313" key="4">
    <source>
        <dbReference type="EMBL" id="SMB80147.1"/>
    </source>
</evidence>
<dbReference type="EMBL" id="FWWW01000019">
    <property type="protein sequence ID" value="SMB80147.1"/>
    <property type="molecule type" value="Genomic_DNA"/>
</dbReference>
<keyword evidence="1" id="KW-0472">Membrane</keyword>
<dbReference type="STRING" id="645990.SAMN00120144_3891"/>
<dbReference type="PANTHER" id="PTHR30273:SF2">
    <property type="entry name" value="PROTEIN FECR"/>
    <property type="match status" value="1"/>
</dbReference>
<feature type="domain" description="FecR protein" evidence="2">
    <location>
        <begin position="198"/>
        <end position="290"/>
    </location>
</feature>
<dbReference type="PANTHER" id="PTHR30273">
    <property type="entry name" value="PERIPLASMIC SIGNAL SENSOR AND SIGMA FACTOR ACTIVATOR FECR-RELATED"/>
    <property type="match status" value="1"/>
</dbReference>
<dbReference type="Proteomes" id="UP000192266">
    <property type="component" value="Unassembled WGS sequence"/>
</dbReference>
<dbReference type="Gene3D" id="3.55.50.30">
    <property type="match status" value="1"/>
</dbReference>
<keyword evidence="1" id="KW-1133">Transmembrane helix</keyword>
<dbReference type="AlphaFoldDB" id="A0A1W1UGD7"/>
<evidence type="ECO:0000259" key="2">
    <source>
        <dbReference type="Pfam" id="PF04773"/>
    </source>
</evidence>
<keyword evidence="1" id="KW-0812">Transmembrane</keyword>
<feature type="domain" description="Protein FecR C-terminal" evidence="3">
    <location>
        <begin position="343"/>
        <end position="402"/>
    </location>
</feature>
<reference evidence="4 5" key="1">
    <citation type="submission" date="2017-04" db="EMBL/GenBank/DDBJ databases">
        <authorList>
            <person name="Afonso C.L."/>
            <person name="Miller P.J."/>
            <person name="Scott M.A."/>
            <person name="Spackman E."/>
            <person name="Goraichik I."/>
            <person name="Dimitrov K.M."/>
            <person name="Suarez D.L."/>
            <person name="Swayne D.E."/>
        </authorList>
    </citation>
    <scope>NUCLEOTIDE SEQUENCE [LARGE SCALE GENOMIC DNA]</scope>
    <source>
        <strain evidence="4 5">DSM 11622</strain>
    </source>
</reference>
<dbReference type="Pfam" id="PF04773">
    <property type="entry name" value="FecR"/>
    <property type="match status" value="1"/>
</dbReference>
<gene>
    <name evidence="4" type="ORF">SAMN00120144_3891</name>
</gene>
<organism evidence="4 5">
    <name type="scientific">Hymenobacter roseosalivarius DSM 11622</name>
    <dbReference type="NCBI Taxonomy" id="645990"/>
    <lineage>
        <taxon>Bacteria</taxon>
        <taxon>Pseudomonadati</taxon>
        <taxon>Bacteroidota</taxon>
        <taxon>Cytophagia</taxon>
        <taxon>Cytophagales</taxon>
        <taxon>Hymenobacteraceae</taxon>
        <taxon>Hymenobacter</taxon>
    </lineage>
</organism>
<dbReference type="InterPro" id="IPR012373">
    <property type="entry name" value="Ferrdict_sens_TM"/>
</dbReference>
<dbReference type="OrthoDB" id="1452822at2"/>
<dbReference type="FunFam" id="2.60.120.1440:FF:000001">
    <property type="entry name" value="Putative anti-sigma factor"/>
    <property type="match status" value="1"/>
</dbReference>
<dbReference type="InterPro" id="IPR006860">
    <property type="entry name" value="FecR"/>
</dbReference>
<keyword evidence="5" id="KW-1185">Reference proteome</keyword>
<sequence>MNYHQFSVPDFLADDYFLEWVLRPDVANDVFWLNWLQGHPDKKEEVAEARRLILLLRFPDRPIADERIAGMLQAIHAAADQAESRPAGNRRPPAPRQRVAAYFWRQLTYVGAVALVLCGLFAAHFLYRGAGTPSRLEALARQAILPEHAAETQLLLTGARTVVLSPKVSSLSYQGNGRIRIASQEAVEAENPGGFNVLVVPPGKRSVLALDDGTKVWVNSGSRLVYPVSFTGNERRVYLDGEAYFEVQHNAQKPFLVETQQMDVQVLGTSFNVTAYPGEQTSSAVLVNGSIGLIANKTTLFGKISRQLTPNQQAVYHQREQQLQVREVQVEDYISWKEGYLLAREMPLRTILARLERYYNRRITLRDVRQEQQTFTGKLDLKQDITEVMDLLATTTELDYLLSERSTAPEHPLE</sequence>
<feature type="transmembrane region" description="Helical" evidence="1">
    <location>
        <begin position="107"/>
        <end position="127"/>
    </location>
</feature>
<evidence type="ECO:0000256" key="1">
    <source>
        <dbReference type="SAM" id="Phobius"/>
    </source>
</evidence>
<proteinExistence type="predicted"/>
<dbReference type="Pfam" id="PF16344">
    <property type="entry name" value="FecR_C"/>
    <property type="match status" value="1"/>
</dbReference>
<evidence type="ECO:0000313" key="5">
    <source>
        <dbReference type="Proteomes" id="UP000192266"/>
    </source>
</evidence>
<dbReference type="Gene3D" id="2.60.120.1440">
    <property type="match status" value="1"/>
</dbReference>